<comment type="caution">
    <text evidence="4">The sequence shown here is derived from an EMBL/GenBank/DDBJ whole genome shotgun (WGS) entry which is preliminary data.</text>
</comment>
<dbReference type="GO" id="GO:0003677">
    <property type="term" value="F:DNA binding"/>
    <property type="evidence" value="ECO:0007669"/>
    <property type="project" value="InterPro"/>
</dbReference>
<feature type="region of interest" description="Disordered" evidence="3">
    <location>
        <begin position="371"/>
        <end position="392"/>
    </location>
</feature>
<evidence type="ECO:0000313" key="5">
    <source>
        <dbReference type="Proteomes" id="UP001251528"/>
    </source>
</evidence>
<protein>
    <recommendedName>
        <fullName evidence="6">Methyl-CpG-binding domain-containing protein 4</fullName>
    </recommendedName>
</protein>
<sequence>MWNSFGASVLSTFDVPEDAREFLSQVIESPNALPHETQHLVEYSIHANSDDFHHLVKCAKAIQKSKPRHHNSLDGRDLLTFIWHILAGEPRSRETGPNPWKETDRLINLARELAQDPYIRGPRISGDHSKVRRRSQSRIRNFKKSHYWFDETSTPGTQIGIAEVCDDDRDRHLIDNPNGGLPKPKNGRGFVPKLTSAASRAADTVTILGGRCDYPRCTSPILKSTSRHAKSQASPYFAPAVDENISPKRQTAGIISSVPFPPLSSLQFGLIQEKLAHKPFWLLIAVTFLIKTNGQAAIPVFYRVKEKFPSPQHLADPDNAEEVFNMIRHLGLATNRLAFIQKYATAFLKTPPSPGVLYKVRKYDRRDSQPMAMESMGPQSGKSHSLLTPSGSDDEATMEAWEIGHMTQGKYTLDSWRIFCRDELLGRSKDWNGAGREPEFQPEWMRVMPQDKELRAYLRWMWMREGWEWDPTTGERKVLRRELREAVNERRVEYDSDGGLRVLDVPQHNLDEAITTEYMLTK</sequence>
<dbReference type="Gene3D" id="1.10.340.30">
    <property type="entry name" value="Hypothetical protein, domain 2"/>
    <property type="match status" value="1"/>
</dbReference>
<dbReference type="GO" id="GO:0005634">
    <property type="term" value="C:nucleus"/>
    <property type="evidence" value="ECO:0007669"/>
    <property type="project" value="UniProtKB-SubCell"/>
</dbReference>
<organism evidence="4 5">
    <name type="scientific">Conoideocrella luteorostrata</name>
    <dbReference type="NCBI Taxonomy" id="1105319"/>
    <lineage>
        <taxon>Eukaryota</taxon>
        <taxon>Fungi</taxon>
        <taxon>Dikarya</taxon>
        <taxon>Ascomycota</taxon>
        <taxon>Pezizomycotina</taxon>
        <taxon>Sordariomycetes</taxon>
        <taxon>Hypocreomycetidae</taxon>
        <taxon>Hypocreales</taxon>
        <taxon>Clavicipitaceae</taxon>
        <taxon>Conoideocrella</taxon>
    </lineage>
</organism>
<dbReference type="PANTHER" id="PTHR15074">
    <property type="entry name" value="METHYL-CPG-BINDING PROTEIN"/>
    <property type="match status" value="1"/>
</dbReference>
<evidence type="ECO:0008006" key="6">
    <source>
        <dbReference type="Google" id="ProtNLM"/>
    </source>
</evidence>
<feature type="compositionally biased region" description="Polar residues" evidence="3">
    <location>
        <begin position="377"/>
        <end position="391"/>
    </location>
</feature>
<accession>A0AAJ0CBB3</accession>
<dbReference type="SUPFAM" id="SSF48150">
    <property type="entry name" value="DNA-glycosylase"/>
    <property type="match status" value="1"/>
</dbReference>
<proteinExistence type="predicted"/>
<gene>
    <name evidence="4" type="ORF">QQS21_012539</name>
</gene>
<dbReference type="EMBL" id="JASWJB010000555">
    <property type="protein sequence ID" value="KAK2589780.1"/>
    <property type="molecule type" value="Genomic_DNA"/>
</dbReference>
<dbReference type="Proteomes" id="UP001251528">
    <property type="component" value="Unassembled WGS sequence"/>
</dbReference>
<dbReference type="GO" id="GO:0003824">
    <property type="term" value="F:catalytic activity"/>
    <property type="evidence" value="ECO:0007669"/>
    <property type="project" value="InterPro"/>
</dbReference>
<keyword evidence="5" id="KW-1185">Reference proteome</keyword>
<dbReference type="InterPro" id="IPR045138">
    <property type="entry name" value="MeCP2/MBD4"/>
</dbReference>
<evidence type="ECO:0000256" key="1">
    <source>
        <dbReference type="ARBA" id="ARBA00004123"/>
    </source>
</evidence>
<reference evidence="4" key="1">
    <citation type="submission" date="2023-06" db="EMBL/GenBank/DDBJ databases">
        <title>Conoideocrella luteorostrata (Hypocreales: Clavicipitaceae), a potential biocontrol fungus for elongate hemlock scale in United States Christmas tree production areas.</title>
        <authorList>
            <person name="Barrett H."/>
            <person name="Lovett B."/>
            <person name="Macias A.M."/>
            <person name="Stajich J.E."/>
            <person name="Kasson M.T."/>
        </authorList>
    </citation>
    <scope>NUCLEOTIDE SEQUENCE</scope>
    <source>
        <strain evidence="4">ARSEF 14590</strain>
    </source>
</reference>
<dbReference type="PANTHER" id="PTHR15074:SF0">
    <property type="entry name" value="METHYL-CPG-BINDING DOMAIN PROTEIN 4-LIKE PROTEIN"/>
    <property type="match status" value="1"/>
</dbReference>
<evidence type="ECO:0000256" key="3">
    <source>
        <dbReference type="SAM" id="MobiDB-lite"/>
    </source>
</evidence>
<name>A0AAJ0CBB3_9HYPO</name>
<evidence type="ECO:0000313" key="4">
    <source>
        <dbReference type="EMBL" id="KAK2589780.1"/>
    </source>
</evidence>
<dbReference type="AlphaFoldDB" id="A0AAJ0CBB3"/>
<comment type="subcellular location">
    <subcellularLocation>
        <location evidence="1">Nucleus</location>
    </subcellularLocation>
</comment>
<keyword evidence="2" id="KW-0539">Nucleus</keyword>
<dbReference type="InterPro" id="IPR011257">
    <property type="entry name" value="DNA_glycosylase"/>
</dbReference>
<dbReference type="GO" id="GO:0006281">
    <property type="term" value="P:DNA repair"/>
    <property type="evidence" value="ECO:0007669"/>
    <property type="project" value="InterPro"/>
</dbReference>
<evidence type="ECO:0000256" key="2">
    <source>
        <dbReference type="ARBA" id="ARBA00023242"/>
    </source>
</evidence>